<evidence type="ECO:0000256" key="1">
    <source>
        <dbReference type="PROSITE-ProRule" id="PRU00520"/>
    </source>
</evidence>
<accession>A0A383V4V7</accession>
<dbReference type="InterPro" id="IPR001792">
    <property type="entry name" value="Acylphosphatase-like_dom"/>
</dbReference>
<dbReference type="Pfam" id="PF00708">
    <property type="entry name" value="Acylphosphatase"/>
    <property type="match status" value="1"/>
</dbReference>
<protein>
    <recommendedName>
        <fullName evidence="1 2">Acylphosphatase</fullName>
        <ecNumber evidence="1 2">3.6.1.7</ecNumber>
    </recommendedName>
</protein>
<dbReference type="Gene3D" id="3.30.70.100">
    <property type="match status" value="1"/>
</dbReference>
<keyword evidence="1 2" id="KW-0378">Hydrolase</keyword>
<comment type="similarity">
    <text evidence="3">Belongs to the acylphosphatase family.</text>
</comment>
<dbReference type="PRINTS" id="PR00112">
    <property type="entry name" value="ACYLPHPHTASE"/>
</dbReference>
<dbReference type="PROSITE" id="PS51160">
    <property type="entry name" value="ACYLPHOSPHATASE_3"/>
    <property type="match status" value="1"/>
</dbReference>
<feature type="domain" description="Acylphosphatase-like" evidence="4">
    <location>
        <begin position="11"/>
        <end position="98"/>
    </location>
</feature>
<organism evidence="5 6">
    <name type="scientific">Tetradesmus obliquus</name>
    <name type="common">Green alga</name>
    <name type="synonym">Acutodesmus obliquus</name>
    <dbReference type="NCBI Taxonomy" id="3088"/>
    <lineage>
        <taxon>Eukaryota</taxon>
        <taxon>Viridiplantae</taxon>
        <taxon>Chlorophyta</taxon>
        <taxon>core chlorophytes</taxon>
        <taxon>Chlorophyceae</taxon>
        <taxon>CS clade</taxon>
        <taxon>Sphaeropleales</taxon>
        <taxon>Scenedesmaceae</taxon>
        <taxon>Tetradesmus</taxon>
    </lineage>
</organism>
<dbReference type="SUPFAM" id="SSF54975">
    <property type="entry name" value="Acylphosphatase/BLUF domain-like"/>
    <property type="match status" value="1"/>
</dbReference>
<name>A0A383V4V7_TETOB</name>
<dbReference type="EC" id="3.6.1.7" evidence="1 2"/>
<evidence type="ECO:0000256" key="3">
    <source>
        <dbReference type="RuleBase" id="RU004168"/>
    </source>
</evidence>
<dbReference type="PROSITE" id="PS00151">
    <property type="entry name" value="ACYLPHOSPHATASE_2"/>
    <property type="match status" value="1"/>
</dbReference>
<evidence type="ECO:0000259" key="4">
    <source>
        <dbReference type="PROSITE" id="PS51160"/>
    </source>
</evidence>
<feature type="active site" evidence="1">
    <location>
        <position position="44"/>
    </location>
</feature>
<dbReference type="PROSITE" id="PS00150">
    <property type="entry name" value="ACYLPHOSPHATASE_1"/>
    <property type="match status" value="1"/>
</dbReference>
<dbReference type="Proteomes" id="UP000256970">
    <property type="component" value="Unassembled WGS sequence"/>
</dbReference>
<dbReference type="GO" id="GO:0003998">
    <property type="term" value="F:acylphosphatase activity"/>
    <property type="evidence" value="ECO:0007669"/>
    <property type="project" value="UniProtKB-EC"/>
</dbReference>
<dbReference type="PANTHER" id="PTHR47268">
    <property type="entry name" value="ACYLPHOSPHATASE"/>
    <property type="match status" value="1"/>
</dbReference>
<dbReference type="InterPro" id="IPR036046">
    <property type="entry name" value="Acylphosphatase-like_dom_sf"/>
</dbReference>
<dbReference type="InterPro" id="IPR017968">
    <property type="entry name" value="Acylphosphatase_CS"/>
</dbReference>
<evidence type="ECO:0000313" key="5">
    <source>
        <dbReference type="EMBL" id="SZX59812.1"/>
    </source>
</evidence>
<feature type="active site" evidence="1">
    <location>
        <position position="26"/>
    </location>
</feature>
<dbReference type="AlphaFoldDB" id="A0A383V4V7"/>
<keyword evidence="6" id="KW-1185">Reference proteome</keyword>
<sequence length="100" mass="11168">MGKASTSLSKRLHVFVSGRVQGVFFRNYTRSKALELGVTGWVRNRRDGRVEVTAEGYQEDLEALLKWLHTGSPEADVAGIESSWGAATGEYDAFEMLWTE</sequence>
<evidence type="ECO:0000313" key="6">
    <source>
        <dbReference type="Proteomes" id="UP000256970"/>
    </source>
</evidence>
<evidence type="ECO:0000256" key="2">
    <source>
        <dbReference type="RuleBase" id="RU000553"/>
    </source>
</evidence>
<dbReference type="PANTHER" id="PTHR47268:SF4">
    <property type="entry name" value="ACYLPHOSPHATASE"/>
    <property type="match status" value="1"/>
</dbReference>
<reference evidence="5 6" key="1">
    <citation type="submission" date="2016-10" db="EMBL/GenBank/DDBJ databases">
        <authorList>
            <person name="Cai Z."/>
        </authorList>
    </citation>
    <scope>NUCLEOTIDE SEQUENCE [LARGE SCALE GENOMIC DNA]</scope>
</reference>
<comment type="catalytic activity">
    <reaction evidence="1 2">
        <text>an acyl phosphate + H2O = a carboxylate + phosphate + H(+)</text>
        <dbReference type="Rhea" id="RHEA:14965"/>
        <dbReference type="ChEBI" id="CHEBI:15377"/>
        <dbReference type="ChEBI" id="CHEBI:15378"/>
        <dbReference type="ChEBI" id="CHEBI:29067"/>
        <dbReference type="ChEBI" id="CHEBI:43474"/>
        <dbReference type="ChEBI" id="CHEBI:59918"/>
        <dbReference type="EC" id="3.6.1.7"/>
    </reaction>
</comment>
<proteinExistence type="inferred from homology"/>
<dbReference type="EMBL" id="FNXT01000027">
    <property type="protein sequence ID" value="SZX59812.1"/>
    <property type="molecule type" value="Genomic_DNA"/>
</dbReference>
<gene>
    <name evidence="5" type="ORF">BQ4739_LOCUS419</name>
</gene>
<dbReference type="InterPro" id="IPR020456">
    <property type="entry name" value="Acylphosphatase"/>
</dbReference>